<dbReference type="Pfam" id="PF07729">
    <property type="entry name" value="FCD"/>
    <property type="match status" value="1"/>
</dbReference>
<evidence type="ECO:0000256" key="2">
    <source>
        <dbReference type="ARBA" id="ARBA00023125"/>
    </source>
</evidence>
<keyword evidence="3" id="KW-0804">Transcription</keyword>
<dbReference type="Proteomes" id="UP001500325">
    <property type="component" value="Unassembled WGS sequence"/>
</dbReference>
<reference evidence="6" key="1">
    <citation type="journal article" date="2019" name="Int. J. Syst. Evol. Microbiol.">
        <title>The Global Catalogue of Microorganisms (GCM) 10K type strain sequencing project: providing services to taxonomists for standard genome sequencing and annotation.</title>
        <authorList>
            <consortium name="The Broad Institute Genomics Platform"/>
            <consortium name="The Broad Institute Genome Sequencing Center for Infectious Disease"/>
            <person name="Wu L."/>
            <person name="Ma J."/>
        </authorList>
    </citation>
    <scope>NUCLEOTIDE SEQUENCE [LARGE SCALE GENOMIC DNA]</scope>
    <source>
        <strain evidence="6">JCM 18055</strain>
    </source>
</reference>
<gene>
    <name evidence="5" type="ORF">GCM10023215_44830</name>
</gene>
<dbReference type="PROSITE" id="PS50949">
    <property type="entry name" value="HTH_GNTR"/>
    <property type="match status" value="1"/>
</dbReference>
<proteinExistence type="predicted"/>
<dbReference type="InterPro" id="IPR011711">
    <property type="entry name" value="GntR_C"/>
</dbReference>
<dbReference type="InterPro" id="IPR000524">
    <property type="entry name" value="Tscrpt_reg_HTH_GntR"/>
</dbReference>
<dbReference type="InterPro" id="IPR036388">
    <property type="entry name" value="WH-like_DNA-bd_sf"/>
</dbReference>
<dbReference type="EMBL" id="BAABIC010000016">
    <property type="protein sequence ID" value="GAA4701008.1"/>
    <property type="molecule type" value="Genomic_DNA"/>
</dbReference>
<name>A0ABP8X5M6_9PSEU</name>
<dbReference type="PANTHER" id="PTHR43537:SF44">
    <property type="entry name" value="GNTR FAMILY REGULATORY PROTEIN"/>
    <property type="match status" value="1"/>
</dbReference>
<dbReference type="Gene3D" id="1.10.10.10">
    <property type="entry name" value="Winged helix-like DNA-binding domain superfamily/Winged helix DNA-binding domain"/>
    <property type="match status" value="1"/>
</dbReference>
<dbReference type="SUPFAM" id="SSF48008">
    <property type="entry name" value="GntR ligand-binding domain-like"/>
    <property type="match status" value="1"/>
</dbReference>
<organism evidence="5 6">
    <name type="scientific">Pseudonocardia yuanmonensis</name>
    <dbReference type="NCBI Taxonomy" id="1095914"/>
    <lineage>
        <taxon>Bacteria</taxon>
        <taxon>Bacillati</taxon>
        <taxon>Actinomycetota</taxon>
        <taxon>Actinomycetes</taxon>
        <taxon>Pseudonocardiales</taxon>
        <taxon>Pseudonocardiaceae</taxon>
        <taxon>Pseudonocardia</taxon>
    </lineage>
</organism>
<keyword evidence="1" id="KW-0805">Transcription regulation</keyword>
<dbReference type="Gene3D" id="1.20.120.530">
    <property type="entry name" value="GntR ligand-binding domain-like"/>
    <property type="match status" value="1"/>
</dbReference>
<sequence>MFSVPQTRAQSLATEIERWIVERELAPGSRIATMDELREQTGLGRATISEAARLLAERGAVDVRLGRSGGLFVAQPAAVVRLRHTLLSVSQDPARITDALAVRDALEELIDVDAALHRTRRDVRELEAIVATMRTHAASRADFLQANWALHRRIAEITPNEIARSVYLSTMAQVEGLPSRPDADTADEDEAYLARRVDVHVELVAAIAAGDPERTSRAVVAHRALTSPNAEVGAPQD</sequence>
<evidence type="ECO:0000313" key="5">
    <source>
        <dbReference type="EMBL" id="GAA4701008.1"/>
    </source>
</evidence>
<evidence type="ECO:0000256" key="1">
    <source>
        <dbReference type="ARBA" id="ARBA00023015"/>
    </source>
</evidence>
<dbReference type="InterPro" id="IPR008920">
    <property type="entry name" value="TF_FadR/GntR_C"/>
</dbReference>
<dbReference type="InterPro" id="IPR036390">
    <property type="entry name" value="WH_DNA-bd_sf"/>
</dbReference>
<evidence type="ECO:0000259" key="4">
    <source>
        <dbReference type="PROSITE" id="PS50949"/>
    </source>
</evidence>
<dbReference type="SMART" id="SM00895">
    <property type="entry name" value="FCD"/>
    <property type="match status" value="1"/>
</dbReference>
<accession>A0ABP8X5M6</accession>
<keyword evidence="2" id="KW-0238">DNA-binding</keyword>
<dbReference type="SMART" id="SM00345">
    <property type="entry name" value="HTH_GNTR"/>
    <property type="match status" value="1"/>
</dbReference>
<dbReference type="SUPFAM" id="SSF46785">
    <property type="entry name" value="Winged helix' DNA-binding domain"/>
    <property type="match status" value="1"/>
</dbReference>
<dbReference type="Pfam" id="PF00392">
    <property type="entry name" value="GntR"/>
    <property type="match status" value="1"/>
</dbReference>
<keyword evidence="6" id="KW-1185">Reference proteome</keyword>
<evidence type="ECO:0000256" key="3">
    <source>
        <dbReference type="ARBA" id="ARBA00023163"/>
    </source>
</evidence>
<protein>
    <recommendedName>
        <fullName evidence="4">HTH gntR-type domain-containing protein</fullName>
    </recommendedName>
</protein>
<dbReference type="PANTHER" id="PTHR43537">
    <property type="entry name" value="TRANSCRIPTIONAL REGULATOR, GNTR FAMILY"/>
    <property type="match status" value="1"/>
</dbReference>
<comment type="caution">
    <text evidence="5">The sequence shown here is derived from an EMBL/GenBank/DDBJ whole genome shotgun (WGS) entry which is preliminary data.</text>
</comment>
<feature type="domain" description="HTH gntR-type" evidence="4">
    <location>
        <begin position="6"/>
        <end position="76"/>
    </location>
</feature>
<evidence type="ECO:0000313" key="6">
    <source>
        <dbReference type="Proteomes" id="UP001500325"/>
    </source>
</evidence>